<feature type="compositionally biased region" description="Polar residues" evidence="1">
    <location>
        <begin position="184"/>
        <end position="194"/>
    </location>
</feature>
<sequence>MVVGSRLLLLLLLLLVIGRSSRTQGRMTRLKDAVQIDQTQNGVGAVVSSGQSGHGGSGLLAEDSAKEGPGRLGRHWRSCRCCRRRRRRLLLLLKLLKLMKLARNGRRLSAAGGCCSGRARLRVVAVIPGRLQDQTACRSTTATVHCRIHYTKRKEKENPKIIIMNHVWNSPHAKPSIDHGPASRSLSVSFPCTI</sequence>
<feature type="signal peptide" evidence="2">
    <location>
        <begin position="1"/>
        <end position="23"/>
    </location>
</feature>
<feature type="region of interest" description="Disordered" evidence="1">
    <location>
        <begin position="47"/>
        <end position="72"/>
    </location>
</feature>
<dbReference type="EMBL" id="GL732524">
    <property type="protein sequence ID" value="EFX89721.1"/>
    <property type="molecule type" value="Genomic_DNA"/>
</dbReference>
<dbReference type="Proteomes" id="UP000000305">
    <property type="component" value="Unassembled WGS sequence"/>
</dbReference>
<evidence type="ECO:0008006" key="5">
    <source>
        <dbReference type="Google" id="ProtNLM"/>
    </source>
</evidence>
<accession>E9FT23</accession>
<evidence type="ECO:0000313" key="3">
    <source>
        <dbReference type="EMBL" id="EFX89721.1"/>
    </source>
</evidence>
<evidence type="ECO:0000256" key="2">
    <source>
        <dbReference type="SAM" id="SignalP"/>
    </source>
</evidence>
<dbReference type="InParanoid" id="E9FT23"/>
<keyword evidence="4" id="KW-1185">Reference proteome</keyword>
<gene>
    <name evidence="3" type="ORF">DAPPUDRAFT_94783</name>
</gene>
<organism evidence="3 4">
    <name type="scientific">Daphnia pulex</name>
    <name type="common">Water flea</name>
    <dbReference type="NCBI Taxonomy" id="6669"/>
    <lineage>
        <taxon>Eukaryota</taxon>
        <taxon>Metazoa</taxon>
        <taxon>Ecdysozoa</taxon>
        <taxon>Arthropoda</taxon>
        <taxon>Crustacea</taxon>
        <taxon>Branchiopoda</taxon>
        <taxon>Diplostraca</taxon>
        <taxon>Cladocera</taxon>
        <taxon>Anomopoda</taxon>
        <taxon>Daphniidae</taxon>
        <taxon>Daphnia</taxon>
    </lineage>
</organism>
<protein>
    <recommendedName>
        <fullName evidence="5">Secreted protein</fullName>
    </recommendedName>
</protein>
<dbReference type="HOGENOM" id="CLU_1403763_0_0_1"/>
<proteinExistence type="predicted"/>
<reference evidence="3 4" key="1">
    <citation type="journal article" date="2011" name="Science">
        <title>The ecoresponsive genome of Daphnia pulex.</title>
        <authorList>
            <person name="Colbourne J.K."/>
            <person name="Pfrender M.E."/>
            <person name="Gilbert D."/>
            <person name="Thomas W.K."/>
            <person name="Tucker A."/>
            <person name="Oakley T.H."/>
            <person name="Tokishita S."/>
            <person name="Aerts A."/>
            <person name="Arnold G.J."/>
            <person name="Basu M.K."/>
            <person name="Bauer D.J."/>
            <person name="Caceres C.E."/>
            <person name="Carmel L."/>
            <person name="Casola C."/>
            <person name="Choi J.H."/>
            <person name="Detter J.C."/>
            <person name="Dong Q."/>
            <person name="Dusheyko S."/>
            <person name="Eads B.D."/>
            <person name="Frohlich T."/>
            <person name="Geiler-Samerotte K.A."/>
            <person name="Gerlach D."/>
            <person name="Hatcher P."/>
            <person name="Jogdeo S."/>
            <person name="Krijgsveld J."/>
            <person name="Kriventseva E.V."/>
            <person name="Kultz D."/>
            <person name="Laforsch C."/>
            <person name="Lindquist E."/>
            <person name="Lopez J."/>
            <person name="Manak J.R."/>
            <person name="Muller J."/>
            <person name="Pangilinan J."/>
            <person name="Patwardhan R.P."/>
            <person name="Pitluck S."/>
            <person name="Pritham E.J."/>
            <person name="Rechtsteiner A."/>
            <person name="Rho M."/>
            <person name="Rogozin I.B."/>
            <person name="Sakarya O."/>
            <person name="Salamov A."/>
            <person name="Schaack S."/>
            <person name="Shapiro H."/>
            <person name="Shiga Y."/>
            <person name="Skalitzky C."/>
            <person name="Smith Z."/>
            <person name="Souvorov A."/>
            <person name="Sung W."/>
            <person name="Tang Z."/>
            <person name="Tsuchiya D."/>
            <person name="Tu H."/>
            <person name="Vos H."/>
            <person name="Wang M."/>
            <person name="Wolf Y.I."/>
            <person name="Yamagata H."/>
            <person name="Yamada T."/>
            <person name="Ye Y."/>
            <person name="Shaw J.R."/>
            <person name="Andrews J."/>
            <person name="Crease T.J."/>
            <person name="Tang H."/>
            <person name="Lucas S.M."/>
            <person name="Robertson H.M."/>
            <person name="Bork P."/>
            <person name="Koonin E.V."/>
            <person name="Zdobnov E.M."/>
            <person name="Grigoriev I.V."/>
            <person name="Lynch M."/>
            <person name="Boore J.L."/>
        </authorList>
    </citation>
    <scope>NUCLEOTIDE SEQUENCE [LARGE SCALE GENOMIC DNA]</scope>
</reference>
<evidence type="ECO:0000313" key="4">
    <source>
        <dbReference type="Proteomes" id="UP000000305"/>
    </source>
</evidence>
<feature type="chain" id="PRO_5003236769" description="Secreted protein" evidence="2">
    <location>
        <begin position="24"/>
        <end position="194"/>
    </location>
</feature>
<evidence type="ECO:0000256" key="1">
    <source>
        <dbReference type="SAM" id="MobiDB-lite"/>
    </source>
</evidence>
<dbReference type="KEGG" id="dpx:DAPPUDRAFT_94783"/>
<dbReference type="AlphaFoldDB" id="E9FT23"/>
<keyword evidence="2" id="KW-0732">Signal</keyword>
<feature type="region of interest" description="Disordered" evidence="1">
    <location>
        <begin position="174"/>
        <end position="194"/>
    </location>
</feature>
<name>E9FT23_DAPPU</name>